<dbReference type="eggNOG" id="COG0715">
    <property type="taxonomic scope" value="Bacteria"/>
</dbReference>
<keyword evidence="3 5" id="KW-0732">Signal</keyword>
<dbReference type="AlphaFoldDB" id="A0A0A0N9D8"/>
<feature type="signal peptide" evidence="5">
    <location>
        <begin position="1"/>
        <end position="32"/>
    </location>
</feature>
<evidence type="ECO:0000313" key="8">
    <source>
        <dbReference type="Proteomes" id="UP000281594"/>
    </source>
</evidence>
<name>A0A0A0N9D8_STRRN</name>
<evidence type="ECO:0000256" key="1">
    <source>
        <dbReference type="ARBA" id="ARBA00004418"/>
    </source>
</evidence>
<accession>A0A0A0N9D8</accession>
<dbReference type="GO" id="GO:0042597">
    <property type="term" value="C:periplasmic space"/>
    <property type="evidence" value="ECO:0007669"/>
    <property type="project" value="UniProtKB-SubCell"/>
</dbReference>
<dbReference type="Proteomes" id="UP000281594">
    <property type="component" value="Unassembled WGS sequence"/>
</dbReference>
<gene>
    <name evidence="7" type="ORF">D3C57_134570</name>
</gene>
<comment type="subcellular location">
    <subcellularLocation>
        <location evidence="1">Periplasm</location>
    </subcellularLocation>
</comment>
<evidence type="ECO:0000259" key="6">
    <source>
        <dbReference type="Pfam" id="PF09084"/>
    </source>
</evidence>
<evidence type="ECO:0000256" key="4">
    <source>
        <dbReference type="SAM" id="MobiDB-lite"/>
    </source>
</evidence>
<comment type="caution">
    <text evidence="7">The sequence shown here is derived from an EMBL/GenBank/DDBJ whole genome shotgun (WGS) entry which is preliminary data.</text>
</comment>
<organism evidence="7 8">
    <name type="scientific">Streptomyces rapamycinicus (strain ATCC 29253 / DSM 41530 / NRRL 5491 / AYB-994)</name>
    <name type="common">Streptomyces hygroscopicus (strain ATCC 29253)</name>
    <dbReference type="NCBI Taxonomy" id="1343740"/>
    <lineage>
        <taxon>Bacteria</taxon>
        <taxon>Bacillati</taxon>
        <taxon>Actinomycetota</taxon>
        <taxon>Actinomycetes</taxon>
        <taxon>Kitasatosporales</taxon>
        <taxon>Streptomycetaceae</taxon>
        <taxon>Streptomyces</taxon>
        <taxon>Streptomyces violaceusniger group</taxon>
    </lineage>
</organism>
<dbReference type="PROSITE" id="PS51257">
    <property type="entry name" value="PROKAR_LIPOPROTEIN"/>
    <property type="match status" value="1"/>
</dbReference>
<feature type="region of interest" description="Disordered" evidence="4">
    <location>
        <begin position="36"/>
        <end position="90"/>
    </location>
</feature>
<evidence type="ECO:0000313" key="7">
    <source>
        <dbReference type="EMBL" id="RLV74458.1"/>
    </source>
</evidence>
<dbReference type="Pfam" id="PF09084">
    <property type="entry name" value="NMT1"/>
    <property type="match status" value="1"/>
</dbReference>
<feature type="chain" id="PRO_5030003356" description="SsuA/THI5-like domain-containing protein" evidence="5">
    <location>
        <begin position="33"/>
        <end position="391"/>
    </location>
</feature>
<reference evidence="7 8" key="1">
    <citation type="journal article" date="2018" name="J. Biol. Chem.">
        <title>Discovery of the actinoplanic acid pathway in Streptomyces rapamycinicus reveals a genetically conserved synergism with rapamycin.</title>
        <authorList>
            <person name="Mrak P."/>
            <person name="Krastel P."/>
            <person name="Pivk Lukancic P."/>
            <person name="Tao J."/>
            <person name="Pistorius D."/>
            <person name="Moore C.M."/>
        </authorList>
    </citation>
    <scope>NUCLEOTIDE SEQUENCE [LARGE SCALE GENOMIC DNA]</scope>
    <source>
        <strain evidence="7 8">NRRL 5491</strain>
    </source>
</reference>
<evidence type="ECO:0000256" key="3">
    <source>
        <dbReference type="ARBA" id="ARBA00022729"/>
    </source>
</evidence>
<evidence type="ECO:0000256" key="2">
    <source>
        <dbReference type="ARBA" id="ARBA00010742"/>
    </source>
</evidence>
<dbReference type="InterPro" id="IPR015168">
    <property type="entry name" value="SsuA/THI5"/>
</dbReference>
<feature type="domain" description="SsuA/THI5-like" evidence="6">
    <location>
        <begin position="106"/>
        <end position="262"/>
    </location>
</feature>
<dbReference type="PANTHER" id="PTHR30024:SF47">
    <property type="entry name" value="TAURINE-BINDING PERIPLASMIC PROTEIN"/>
    <property type="match status" value="1"/>
</dbReference>
<dbReference type="KEGG" id="src:M271_08955"/>
<dbReference type="STRING" id="1343740.M271_08955"/>
<comment type="similarity">
    <text evidence="2">Belongs to the bacterial solute-binding protein SsuA/TauA family.</text>
</comment>
<dbReference type="HOGENOM" id="CLU_723433_0_0_11"/>
<proteinExistence type="inferred from homology"/>
<sequence>MARKAAPMARTPSLARALLTGVTLLGVLGSLAACDAQTSDSAGPGKRSKPRPITPVAGCAKGWTDPSDTSAARRPARCAPGAPAPKPLQKRTKVVVSASTLTAEYLAPLRIGVAKGEFSKEKLDVEVKLLPTPDALPLLAKGDIDVQYAAPEAAVLNGIRQGFDIRWVAGNFTPAPGSKSGFWARLRPGETAGGVSLKDRTVGTLIGKGSVITYPMEEVLSAHKADVDSVRFQQLGPAEVLASLKNGGVDAAWLLDPVWRQVDGDAGYAFLGGQPKGEPLGGLLFGPDLLTGDPDAGVAFLRAYIRTVNTYFAGDYKKDKAFLDDLGDVLKTEPDTLAAVPSLRMDWEIRAGTVDRLQKAYATAGVVEGDPLPEDRVVDRSFYAEAVGHKP</sequence>
<dbReference type="Gene3D" id="3.40.190.10">
    <property type="entry name" value="Periplasmic binding protein-like II"/>
    <property type="match status" value="2"/>
</dbReference>
<protein>
    <recommendedName>
        <fullName evidence="6">SsuA/THI5-like domain-containing protein</fullName>
    </recommendedName>
</protein>
<dbReference type="PANTHER" id="PTHR30024">
    <property type="entry name" value="ALIPHATIC SULFONATES-BINDING PROTEIN-RELATED"/>
    <property type="match status" value="1"/>
</dbReference>
<dbReference type="EMBL" id="QYCY01000002">
    <property type="protein sequence ID" value="RLV74458.1"/>
    <property type="molecule type" value="Genomic_DNA"/>
</dbReference>
<dbReference type="SUPFAM" id="SSF53850">
    <property type="entry name" value="Periplasmic binding protein-like II"/>
    <property type="match status" value="1"/>
</dbReference>
<evidence type="ECO:0000256" key="5">
    <source>
        <dbReference type="SAM" id="SignalP"/>
    </source>
</evidence>